<dbReference type="Proteomes" id="UP001230649">
    <property type="component" value="Unassembled WGS sequence"/>
</dbReference>
<protein>
    <submittedName>
        <fullName evidence="1">Uncharacterized protein</fullName>
    </submittedName>
</protein>
<organism evidence="1 2">
    <name type="scientific">Naganishia adeliensis</name>
    <dbReference type="NCBI Taxonomy" id="92952"/>
    <lineage>
        <taxon>Eukaryota</taxon>
        <taxon>Fungi</taxon>
        <taxon>Dikarya</taxon>
        <taxon>Basidiomycota</taxon>
        <taxon>Agaricomycotina</taxon>
        <taxon>Tremellomycetes</taxon>
        <taxon>Filobasidiales</taxon>
        <taxon>Filobasidiaceae</taxon>
        <taxon>Naganishia</taxon>
    </lineage>
</organism>
<reference evidence="1" key="1">
    <citation type="submission" date="2023-04" db="EMBL/GenBank/DDBJ databases">
        <title>Draft Genome sequencing of Naganishia species isolated from polar environments using Oxford Nanopore Technology.</title>
        <authorList>
            <person name="Leo P."/>
            <person name="Venkateswaran K."/>
        </authorList>
    </citation>
    <scope>NUCLEOTIDE SEQUENCE</scope>
    <source>
        <strain evidence="1">MNA-CCFEE 5262</strain>
    </source>
</reference>
<name>A0ACC2WEP0_9TREE</name>
<keyword evidence="2" id="KW-1185">Reference proteome</keyword>
<sequence>MQLTILTADDRTFFMEIDATMQLGDLLALVAAEAEHDPESIALVYNGQMMQDREKALKDYGMTSNEEAVQMINTGPTAGPSHPPTDPSGGMANDIERMRLSMLGNPALMSQISRARPELAQAIRSDPSRFATLMQREFADRDRLESEKNHQVDLLNADPYDVEAQKKIEEAIRQQAVLENMEHAMEYSPESFGNVTMLYIDVEVNGTKVKAFVDSGAQSTIISPDCAEKCGIMRLVDQRFSGIARGVGTAKILGRIHSAHIKLDDLFLPVGFTVLEGRDVDLLFGLDMLKRHQACIDLEKNCLRIQGREIRFLAEHELPSKAGEAEELAEELEAASVRPGAKGIAPTAPHPIASSSSSGAPKPAFPGAGQSLGAPPSASSAPASTKEASPFPEVDIQAIVNLGVSREQAIQTLTAAGGNVDMAASLLF</sequence>
<gene>
    <name evidence="1" type="ORF">QFC20_003221</name>
</gene>
<dbReference type="EMBL" id="JASBWS010000028">
    <property type="protein sequence ID" value="KAJ9109805.1"/>
    <property type="molecule type" value="Genomic_DNA"/>
</dbReference>
<comment type="caution">
    <text evidence="1">The sequence shown here is derived from an EMBL/GenBank/DDBJ whole genome shotgun (WGS) entry which is preliminary data.</text>
</comment>
<evidence type="ECO:0000313" key="2">
    <source>
        <dbReference type="Proteomes" id="UP001230649"/>
    </source>
</evidence>
<evidence type="ECO:0000313" key="1">
    <source>
        <dbReference type="EMBL" id="KAJ9109805.1"/>
    </source>
</evidence>
<accession>A0ACC2WEP0</accession>
<proteinExistence type="predicted"/>